<proteinExistence type="predicted"/>
<comment type="subcellular location">
    <subcellularLocation>
        <location evidence="1">Cell membrane</location>
        <topology evidence="1">Multi-pass membrane protein</topology>
    </subcellularLocation>
</comment>
<evidence type="ECO:0000256" key="3">
    <source>
        <dbReference type="ARBA" id="ARBA00022475"/>
    </source>
</evidence>
<dbReference type="AlphaFoldDB" id="A0A1Q6DUQ2"/>
<evidence type="ECO:0000256" key="4">
    <source>
        <dbReference type="ARBA" id="ARBA00022692"/>
    </source>
</evidence>
<dbReference type="InterPro" id="IPR007208">
    <property type="entry name" value="MrpF/PhaF-like"/>
</dbReference>
<keyword evidence="5 7" id="KW-1133">Transmembrane helix</keyword>
<dbReference type="Pfam" id="PF04066">
    <property type="entry name" value="MrpF_PhaF"/>
    <property type="match status" value="1"/>
</dbReference>
<keyword evidence="4 7" id="KW-0812">Transmembrane</keyword>
<gene>
    <name evidence="8" type="ORF">BTN85_0586</name>
</gene>
<evidence type="ECO:0000256" key="1">
    <source>
        <dbReference type="ARBA" id="ARBA00004651"/>
    </source>
</evidence>
<keyword evidence="9" id="KW-1185">Reference proteome</keyword>
<accession>A0A1Q6DUQ2</accession>
<evidence type="ECO:0000313" key="8">
    <source>
        <dbReference type="EMBL" id="OKY78101.1"/>
    </source>
</evidence>
<feature type="transmembrane region" description="Helical" evidence="7">
    <location>
        <begin position="61"/>
        <end position="82"/>
    </location>
</feature>
<dbReference type="STRING" id="1903181.BTN85_0586"/>
<comment type="caution">
    <text evidence="8">The sequence shown here is derived from an EMBL/GenBank/DDBJ whole genome shotgun (WGS) entry which is preliminary data.</text>
</comment>
<feature type="transmembrane region" description="Helical" evidence="7">
    <location>
        <begin position="6"/>
        <end position="22"/>
    </location>
</feature>
<dbReference type="PANTHER" id="PTHR34702">
    <property type="entry name" value="NA(+)/H(+) ANTIPORTER SUBUNIT F1"/>
    <property type="match status" value="1"/>
</dbReference>
<dbReference type="Proteomes" id="UP000185744">
    <property type="component" value="Unassembled WGS sequence"/>
</dbReference>
<evidence type="ECO:0000313" key="9">
    <source>
        <dbReference type="Proteomes" id="UP000185744"/>
    </source>
</evidence>
<organism evidence="8 9">
    <name type="scientific">Methanohalarchaeum thermophilum</name>
    <dbReference type="NCBI Taxonomy" id="1903181"/>
    <lineage>
        <taxon>Archaea</taxon>
        <taxon>Methanobacteriati</taxon>
        <taxon>Methanobacteriota</taxon>
        <taxon>Methanonatronarchaeia</taxon>
        <taxon>Methanonatronarchaeales</taxon>
        <taxon>Methanonatronarchaeaceae</taxon>
        <taxon>Candidatus Methanohalarchaeum</taxon>
    </lineage>
</organism>
<reference evidence="8" key="1">
    <citation type="submission" date="2016-12" db="EMBL/GenBank/DDBJ databases">
        <title>Discovery of methanogenic haloarchaea.</title>
        <authorList>
            <person name="Sorokin D.Y."/>
            <person name="Makarova K.S."/>
            <person name="Abbas B."/>
            <person name="Ferrer M."/>
            <person name="Golyshin P.N."/>
        </authorList>
    </citation>
    <scope>NUCLEOTIDE SEQUENCE [LARGE SCALE GENOMIC DNA]</scope>
    <source>
        <strain evidence="8">HMET1</strain>
    </source>
</reference>
<evidence type="ECO:0000256" key="6">
    <source>
        <dbReference type="ARBA" id="ARBA00023136"/>
    </source>
</evidence>
<keyword evidence="3" id="KW-1003">Cell membrane</keyword>
<name>A0A1Q6DUQ2_METT1</name>
<evidence type="ECO:0000256" key="2">
    <source>
        <dbReference type="ARBA" id="ARBA00022448"/>
    </source>
</evidence>
<sequence length="88" mass="9758">MIDLAFTVVSIFLMSTTLLVIYRAIIGPTFSDRLVAVNMVGTTTLVVLVLIGYIYHQPIFVDISLTYALLNFIVILAVGVYLEEGKIF</sequence>
<evidence type="ECO:0000256" key="7">
    <source>
        <dbReference type="SAM" id="Phobius"/>
    </source>
</evidence>
<feature type="transmembrane region" description="Helical" evidence="7">
    <location>
        <begin position="34"/>
        <end position="55"/>
    </location>
</feature>
<dbReference type="PANTHER" id="PTHR34702:SF1">
    <property type="entry name" value="NA(+)_H(+) ANTIPORTER SUBUNIT F"/>
    <property type="match status" value="1"/>
</dbReference>
<protein>
    <submittedName>
        <fullName evidence="8">Multisubunit Na+/H+ antiporter MnhF subunit</fullName>
    </submittedName>
</protein>
<dbReference type="GO" id="GO:0015385">
    <property type="term" value="F:sodium:proton antiporter activity"/>
    <property type="evidence" value="ECO:0007669"/>
    <property type="project" value="TreeGrafter"/>
</dbReference>
<dbReference type="GO" id="GO:0005886">
    <property type="term" value="C:plasma membrane"/>
    <property type="evidence" value="ECO:0007669"/>
    <property type="project" value="UniProtKB-SubCell"/>
</dbReference>
<keyword evidence="2" id="KW-0813">Transport</keyword>
<dbReference type="InParanoid" id="A0A1Q6DUQ2"/>
<keyword evidence="6 7" id="KW-0472">Membrane</keyword>
<dbReference type="EMBL" id="MSDW01000001">
    <property type="protein sequence ID" value="OKY78101.1"/>
    <property type="molecule type" value="Genomic_DNA"/>
</dbReference>
<evidence type="ECO:0000256" key="5">
    <source>
        <dbReference type="ARBA" id="ARBA00022989"/>
    </source>
</evidence>